<gene>
    <name evidence="2" type="ORF">CCACVL1_16504</name>
</gene>
<name>A0A1R3HWI5_COCAP</name>
<keyword evidence="3" id="KW-1185">Reference proteome</keyword>
<feature type="compositionally biased region" description="Basic and acidic residues" evidence="1">
    <location>
        <begin position="70"/>
        <end position="81"/>
    </location>
</feature>
<evidence type="ECO:0000313" key="2">
    <source>
        <dbReference type="EMBL" id="OMO74727.1"/>
    </source>
</evidence>
<dbReference type="OrthoDB" id="941598at2759"/>
<evidence type="ECO:0000256" key="1">
    <source>
        <dbReference type="SAM" id="MobiDB-lite"/>
    </source>
</evidence>
<accession>A0A1R3HWI5</accession>
<organism evidence="2 3">
    <name type="scientific">Corchorus capsularis</name>
    <name type="common">Jute</name>
    <dbReference type="NCBI Taxonomy" id="210143"/>
    <lineage>
        <taxon>Eukaryota</taxon>
        <taxon>Viridiplantae</taxon>
        <taxon>Streptophyta</taxon>
        <taxon>Embryophyta</taxon>
        <taxon>Tracheophyta</taxon>
        <taxon>Spermatophyta</taxon>
        <taxon>Magnoliopsida</taxon>
        <taxon>eudicotyledons</taxon>
        <taxon>Gunneridae</taxon>
        <taxon>Pentapetalae</taxon>
        <taxon>rosids</taxon>
        <taxon>malvids</taxon>
        <taxon>Malvales</taxon>
        <taxon>Malvaceae</taxon>
        <taxon>Grewioideae</taxon>
        <taxon>Apeibeae</taxon>
        <taxon>Corchorus</taxon>
    </lineage>
</organism>
<dbReference type="Proteomes" id="UP000188268">
    <property type="component" value="Unassembled WGS sequence"/>
</dbReference>
<feature type="region of interest" description="Disordered" evidence="1">
    <location>
        <begin position="34"/>
        <end position="81"/>
    </location>
</feature>
<feature type="compositionally biased region" description="Polar residues" evidence="1">
    <location>
        <begin position="39"/>
        <end position="52"/>
    </location>
</feature>
<evidence type="ECO:0000313" key="3">
    <source>
        <dbReference type="Proteomes" id="UP000188268"/>
    </source>
</evidence>
<dbReference type="AlphaFoldDB" id="A0A1R3HWI5"/>
<protein>
    <submittedName>
        <fullName evidence="2">Uncharacterized protein</fullName>
    </submittedName>
</protein>
<dbReference type="Gramene" id="OMO74727">
    <property type="protein sequence ID" value="OMO74727"/>
    <property type="gene ID" value="CCACVL1_16504"/>
</dbReference>
<proteinExistence type="predicted"/>
<dbReference type="EMBL" id="AWWV01011075">
    <property type="protein sequence ID" value="OMO74727.1"/>
    <property type="molecule type" value="Genomic_DNA"/>
</dbReference>
<comment type="caution">
    <text evidence="2">The sequence shown here is derived from an EMBL/GenBank/DDBJ whole genome shotgun (WGS) entry which is preliminary data.</text>
</comment>
<sequence>MALVRNFLPKPTVLPVTVQFSKLLKPKTMIVCATPSKPPTRSGSGGQINTTLDAGDVDNLQNTNANDDDAAVKGADEPTDI</sequence>
<reference evidence="2 3" key="1">
    <citation type="submission" date="2013-09" db="EMBL/GenBank/DDBJ databases">
        <title>Corchorus capsularis genome sequencing.</title>
        <authorList>
            <person name="Alam M."/>
            <person name="Haque M.S."/>
            <person name="Islam M.S."/>
            <person name="Emdad E.M."/>
            <person name="Islam M.M."/>
            <person name="Ahmed B."/>
            <person name="Halim A."/>
            <person name="Hossen Q.M.M."/>
            <person name="Hossain M.Z."/>
            <person name="Ahmed R."/>
            <person name="Khan M.M."/>
            <person name="Islam R."/>
            <person name="Rashid M.M."/>
            <person name="Khan S.A."/>
            <person name="Rahman M.S."/>
            <person name="Alam M."/>
        </authorList>
    </citation>
    <scope>NUCLEOTIDE SEQUENCE [LARGE SCALE GENOMIC DNA]</scope>
    <source>
        <strain evidence="3">cv. CVL-1</strain>
        <tissue evidence="2">Whole seedling</tissue>
    </source>
</reference>